<dbReference type="Pfam" id="PF00046">
    <property type="entry name" value="Homeodomain"/>
    <property type="match status" value="1"/>
</dbReference>
<keyword evidence="1 2" id="KW-0238">DNA-binding</keyword>
<feature type="domain" description="Homeobox" evidence="4">
    <location>
        <begin position="14"/>
        <end position="74"/>
    </location>
</feature>
<evidence type="ECO:0000256" key="1">
    <source>
        <dbReference type="PROSITE-ProRule" id="PRU00108"/>
    </source>
</evidence>
<evidence type="ECO:0000313" key="6">
    <source>
        <dbReference type="Proteomes" id="UP001203297"/>
    </source>
</evidence>
<comment type="subcellular location">
    <subcellularLocation>
        <location evidence="1 2">Nucleus</location>
    </subcellularLocation>
</comment>
<keyword evidence="6" id="KW-1185">Reference proteome</keyword>
<dbReference type="AlphaFoldDB" id="A0AAD4M7P8"/>
<comment type="caution">
    <text evidence="5">The sequence shown here is derived from an EMBL/GenBank/DDBJ whole genome shotgun (WGS) entry which is preliminary data.</text>
</comment>
<dbReference type="PROSITE" id="PS50071">
    <property type="entry name" value="HOMEOBOX_2"/>
    <property type="match status" value="1"/>
</dbReference>
<feature type="compositionally biased region" description="Low complexity" evidence="3">
    <location>
        <begin position="191"/>
        <end position="206"/>
    </location>
</feature>
<evidence type="ECO:0000256" key="2">
    <source>
        <dbReference type="RuleBase" id="RU000682"/>
    </source>
</evidence>
<dbReference type="SUPFAM" id="SSF46689">
    <property type="entry name" value="Homeodomain-like"/>
    <property type="match status" value="1"/>
</dbReference>
<feature type="region of interest" description="Disordered" evidence="3">
    <location>
        <begin position="380"/>
        <end position="423"/>
    </location>
</feature>
<proteinExistence type="predicted"/>
<gene>
    <name evidence="5" type="ORF">B0F90DRAFT_1815778</name>
</gene>
<dbReference type="Proteomes" id="UP001203297">
    <property type="component" value="Unassembled WGS sequence"/>
</dbReference>
<name>A0AAD4M7P8_9AGAM</name>
<evidence type="ECO:0000259" key="4">
    <source>
        <dbReference type="PROSITE" id="PS50071"/>
    </source>
</evidence>
<feature type="DNA-binding region" description="Homeobox" evidence="1">
    <location>
        <begin position="16"/>
        <end position="75"/>
    </location>
</feature>
<keyword evidence="1 2" id="KW-0371">Homeobox</keyword>
<protein>
    <recommendedName>
        <fullName evidence="4">Homeobox domain-containing protein</fullName>
    </recommendedName>
</protein>
<evidence type="ECO:0000313" key="5">
    <source>
        <dbReference type="EMBL" id="KAI0304450.1"/>
    </source>
</evidence>
<dbReference type="Gene3D" id="1.10.10.60">
    <property type="entry name" value="Homeodomain-like"/>
    <property type="match status" value="1"/>
</dbReference>
<reference evidence="5" key="1">
    <citation type="journal article" date="2022" name="New Phytol.">
        <title>Evolutionary transition to the ectomycorrhizal habit in the genomes of a hyperdiverse lineage of mushroom-forming fungi.</title>
        <authorList>
            <person name="Looney B."/>
            <person name="Miyauchi S."/>
            <person name="Morin E."/>
            <person name="Drula E."/>
            <person name="Courty P.E."/>
            <person name="Kohler A."/>
            <person name="Kuo A."/>
            <person name="LaButti K."/>
            <person name="Pangilinan J."/>
            <person name="Lipzen A."/>
            <person name="Riley R."/>
            <person name="Andreopoulos W."/>
            <person name="He G."/>
            <person name="Johnson J."/>
            <person name="Nolan M."/>
            <person name="Tritt A."/>
            <person name="Barry K.W."/>
            <person name="Grigoriev I.V."/>
            <person name="Nagy L.G."/>
            <person name="Hibbett D."/>
            <person name="Henrissat B."/>
            <person name="Matheny P.B."/>
            <person name="Labbe J."/>
            <person name="Martin F.M."/>
        </authorList>
    </citation>
    <scope>NUCLEOTIDE SEQUENCE</scope>
    <source>
        <strain evidence="5">BPL690</strain>
    </source>
</reference>
<sequence>MSMSSHFEQPMPSAKRGQSRPPAEEWQLRILSELHKKQPRPSVEQKKLLAVQTGLNAKWIASWFKRVNGAPKKSLVTRTVTPPTVDGSDSKSTNLTEPIPSEVTSLLSSVVETRPLFCRLGVVSESASAGISSPRTRLQTWDPVETADLRENRDCPVFGSHLQSVWPALTPRLQLAPLHSQQTVNLPGTTPIQFPSSFQPGSPPSSVAKRGHPYGPHGLPDPLQIRHFGPQPAVLAFTEHPKHCIGPGVACMPSHTSAHDPTASQPSLIPLPSIYWLLFDTDDNSVDVPKNTSHSPSGLSCGAVIAMPRANPTPISFLARWTDVLAVERRIRSSFNTSLLQVKQAQASETTRIERGDREVSWTVLVGRDNGDKILSCIEQPRSKDTADKQQVSPASSLSSVFGEQHDEVTPDSYSLLSDPGIE</sequence>
<dbReference type="GO" id="GO:0003677">
    <property type="term" value="F:DNA binding"/>
    <property type="evidence" value="ECO:0007669"/>
    <property type="project" value="UniProtKB-UniRule"/>
</dbReference>
<feature type="region of interest" description="Disordered" evidence="3">
    <location>
        <begin position="78"/>
        <end position="97"/>
    </location>
</feature>
<organism evidence="5 6">
    <name type="scientific">Multifurca ochricompacta</name>
    <dbReference type="NCBI Taxonomy" id="376703"/>
    <lineage>
        <taxon>Eukaryota</taxon>
        <taxon>Fungi</taxon>
        <taxon>Dikarya</taxon>
        <taxon>Basidiomycota</taxon>
        <taxon>Agaricomycotina</taxon>
        <taxon>Agaricomycetes</taxon>
        <taxon>Russulales</taxon>
        <taxon>Russulaceae</taxon>
        <taxon>Multifurca</taxon>
    </lineage>
</organism>
<evidence type="ECO:0000256" key="3">
    <source>
        <dbReference type="SAM" id="MobiDB-lite"/>
    </source>
</evidence>
<dbReference type="CDD" id="cd00086">
    <property type="entry name" value="homeodomain"/>
    <property type="match status" value="1"/>
</dbReference>
<dbReference type="InterPro" id="IPR009057">
    <property type="entry name" value="Homeodomain-like_sf"/>
</dbReference>
<dbReference type="InterPro" id="IPR001356">
    <property type="entry name" value="HD"/>
</dbReference>
<feature type="region of interest" description="Disordered" evidence="3">
    <location>
        <begin position="1"/>
        <end position="25"/>
    </location>
</feature>
<keyword evidence="1 2" id="KW-0539">Nucleus</keyword>
<accession>A0AAD4M7P8</accession>
<dbReference type="GO" id="GO:0005634">
    <property type="term" value="C:nucleus"/>
    <property type="evidence" value="ECO:0007669"/>
    <property type="project" value="UniProtKB-SubCell"/>
</dbReference>
<feature type="region of interest" description="Disordered" evidence="3">
    <location>
        <begin position="190"/>
        <end position="221"/>
    </location>
</feature>
<feature type="compositionally biased region" description="Polar residues" evidence="3">
    <location>
        <begin position="389"/>
        <end position="402"/>
    </location>
</feature>
<dbReference type="EMBL" id="WTXG01000007">
    <property type="protein sequence ID" value="KAI0304450.1"/>
    <property type="molecule type" value="Genomic_DNA"/>
</dbReference>